<organism evidence="2 3">
    <name type="scientific">Thioclava dalianensis</name>
    <dbReference type="NCBI Taxonomy" id="1185766"/>
    <lineage>
        <taxon>Bacteria</taxon>
        <taxon>Pseudomonadati</taxon>
        <taxon>Pseudomonadota</taxon>
        <taxon>Alphaproteobacteria</taxon>
        <taxon>Rhodobacterales</taxon>
        <taxon>Paracoccaceae</taxon>
        <taxon>Thioclava</taxon>
    </lineage>
</organism>
<feature type="compositionally biased region" description="Basic and acidic residues" evidence="1">
    <location>
        <begin position="326"/>
        <end position="344"/>
    </location>
</feature>
<name>A0A074TAL0_9RHOB</name>
<dbReference type="EMBL" id="JHEH01000023">
    <property type="protein sequence ID" value="KEP68801.1"/>
    <property type="molecule type" value="Genomic_DNA"/>
</dbReference>
<proteinExistence type="predicted"/>
<dbReference type="AlphaFoldDB" id="A0A074TAL0"/>
<keyword evidence="3" id="KW-1185">Reference proteome</keyword>
<dbReference type="OrthoDB" id="5124088at2"/>
<gene>
    <name evidence="2" type="ORF">DL1_08690</name>
</gene>
<feature type="compositionally biased region" description="Basic and acidic residues" evidence="1">
    <location>
        <begin position="271"/>
        <end position="313"/>
    </location>
</feature>
<accession>A0A074TAL0</accession>
<dbReference type="InterPro" id="IPR018330">
    <property type="entry name" value="RecT_fam"/>
</dbReference>
<feature type="region of interest" description="Disordered" evidence="1">
    <location>
        <begin position="250"/>
        <end position="346"/>
    </location>
</feature>
<evidence type="ECO:0000256" key="1">
    <source>
        <dbReference type="SAM" id="MobiDB-lite"/>
    </source>
</evidence>
<evidence type="ECO:0000313" key="2">
    <source>
        <dbReference type="EMBL" id="KEP68801.1"/>
    </source>
</evidence>
<feature type="compositionally biased region" description="Acidic residues" evidence="1">
    <location>
        <begin position="315"/>
        <end position="325"/>
    </location>
</feature>
<dbReference type="InterPro" id="IPR004590">
    <property type="entry name" value="ssDNA_annealing_RecT"/>
</dbReference>
<dbReference type="NCBIfam" id="TIGR00616">
    <property type="entry name" value="rect"/>
    <property type="match status" value="1"/>
</dbReference>
<dbReference type="eggNOG" id="COG3723">
    <property type="taxonomic scope" value="Bacteria"/>
</dbReference>
<feature type="compositionally biased region" description="Acidic residues" evidence="1">
    <location>
        <begin position="259"/>
        <end position="270"/>
    </location>
</feature>
<dbReference type="GO" id="GO:0006259">
    <property type="term" value="P:DNA metabolic process"/>
    <property type="evidence" value="ECO:0007669"/>
    <property type="project" value="InterPro"/>
</dbReference>
<dbReference type="Proteomes" id="UP000027725">
    <property type="component" value="Unassembled WGS sequence"/>
</dbReference>
<reference evidence="2 3" key="1">
    <citation type="submission" date="2014-03" db="EMBL/GenBank/DDBJ databases">
        <title>The draft genome sequence of Thioclava dalianensis DLFJ1-1.</title>
        <authorList>
            <person name="Lai Q."/>
            <person name="Shao Z."/>
        </authorList>
    </citation>
    <scope>NUCLEOTIDE SEQUENCE [LARGE SCALE GENOMIC DNA]</scope>
    <source>
        <strain evidence="2 3">DLFJ1-1</strain>
    </source>
</reference>
<evidence type="ECO:0000313" key="3">
    <source>
        <dbReference type="Proteomes" id="UP000027725"/>
    </source>
</evidence>
<dbReference type="STRING" id="1185766.SAMN05216224_10651"/>
<protein>
    <submittedName>
        <fullName evidence="2">Recombinase RecT</fullName>
    </submittedName>
</protein>
<comment type="caution">
    <text evidence="2">The sequence shown here is derived from an EMBL/GenBank/DDBJ whole genome shotgun (WGS) entry which is preliminary data.</text>
</comment>
<dbReference type="GO" id="GO:0003677">
    <property type="term" value="F:DNA binding"/>
    <property type="evidence" value="ECO:0007669"/>
    <property type="project" value="InterPro"/>
</dbReference>
<dbReference type="Pfam" id="PF03837">
    <property type="entry name" value="RecT"/>
    <property type="match status" value="1"/>
</dbReference>
<sequence>MSMNLTKTPLRQVSNVQGLLKNEGARDQLAAVAAKHLTPERMMRVVANAIRTTPKLQQCEPISFLGAMMQCASLGLEPNTILGHAYLVPFDNKRKNITEVQVIVGYKGLIDLARRSGHITSISANIHYSDDKLWLYEEGTDAKLRHQPGPQQGEKLDAYAIAQFKDGGHAYVVLPWAHIMKIRDGSQGYQSAVRYGKEKTHPWVAYEDEMAKKTAIRALSKYLPLSVEFRDAVEIDENRADYAAFAMDPTDGVTINMDGEIEDESDEPEKEEQRSAEKTKAEPKMRDVTPEQDAAPKDEQKEERKPAAKKQESAPEADQDPEPEHDDGGLKHSKRGKEEPEKDLSWALQLRNKIGGDLLDGDVDTVLKQHEEGIKRAEVEAPEIHASIMEEVQFYRDQGA</sequence>